<gene>
    <name evidence="2" type="ORF">V5O48_009883</name>
</gene>
<evidence type="ECO:0000256" key="1">
    <source>
        <dbReference type="SAM" id="SignalP"/>
    </source>
</evidence>
<comment type="caution">
    <text evidence="2">The sequence shown here is derived from an EMBL/GenBank/DDBJ whole genome shotgun (WGS) entry which is preliminary data.</text>
</comment>
<proteinExistence type="predicted"/>
<name>A0ABR3F9W9_9AGAR</name>
<reference evidence="2 3" key="1">
    <citation type="submission" date="2024-02" db="EMBL/GenBank/DDBJ databases">
        <title>A draft genome for the cacao thread blight pathogen Marasmius crinis-equi.</title>
        <authorList>
            <person name="Cohen S.P."/>
            <person name="Baruah I.K."/>
            <person name="Amoako-Attah I."/>
            <person name="Bukari Y."/>
            <person name="Meinhardt L.W."/>
            <person name="Bailey B.A."/>
        </authorList>
    </citation>
    <scope>NUCLEOTIDE SEQUENCE [LARGE SCALE GENOMIC DNA]</scope>
    <source>
        <strain evidence="2 3">GH-76</strain>
    </source>
</reference>
<dbReference type="Gene3D" id="2.120.10.70">
    <property type="entry name" value="Fucose-specific lectin"/>
    <property type="match status" value="1"/>
</dbReference>
<keyword evidence="1" id="KW-0732">Signal</keyword>
<evidence type="ECO:0000313" key="2">
    <source>
        <dbReference type="EMBL" id="KAL0572065.1"/>
    </source>
</evidence>
<dbReference type="EMBL" id="JBAHYK010000676">
    <property type="protein sequence ID" value="KAL0572065.1"/>
    <property type="molecule type" value="Genomic_DNA"/>
</dbReference>
<protein>
    <submittedName>
        <fullName evidence="2">Uncharacterized protein</fullName>
    </submittedName>
</protein>
<dbReference type="SUPFAM" id="SSF89372">
    <property type="entry name" value="Fucose-specific lectin"/>
    <property type="match status" value="1"/>
</dbReference>
<accession>A0ABR3F9W9</accession>
<feature type="signal peptide" evidence="1">
    <location>
        <begin position="1"/>
        <end position="18"/>
    </location>
</feature>
<sequence length="200" mass="21534">MFKLSLFFSLFICASVLGGEIPERAETSSKDVSSSPSIFPIAYHGAAAAVQAIQENSDTRIYYQHTDNSIHQIAVNGLFTTGRVFADDQFVPPEEVLEGTPIVATSFGDTWQEIHFFFFSPGNILSEYIWKANVGFHGGPNCSECITVNQFGVQPGSKVLYVMGNPGAHGLRVGFVSAGSPSTITEAVTNGSGWQLATMK</sequence>
<dbReference type="Proteomes" id="UP001465976">
    <property type="component" value="Unassembled WGS sequence"/>
</dbReference>
<organism evidence="2 3">
    <name type="scientific">Marasmius crinis-equi</name>
    <dbReference type="NCBI Taxonomy" id="585013"/>
    <lineage>
        <taxon>Eukaryota</taxon>
        <taxon>Fungi</taxon>
        <taxon>Dikarya</taxon>
        <taxon>Basidiomycota</taxon>
        <taxon>Agaricomycotina</taxon>
        <taxon>Agaricomycetes</taxon>
        <taxon>Agaricomycetidae</taxon>
        <taxon>Agaricales</taxon>
        <taxon>Marasmiineae</taxon>
        <taxon>Marasmiaceae</taxon>
        <taxon>Marasmius</taxon>
    </lineage>
</organism>
<evidence type="ECO:0000313" key="3">
    <source>
        <dbReference type="Proteomes" id="UP001465976"/>
    </source>
</evidence>
<keyword evidence="3" id="KW-1185">Reference proteome</keyword>
<feature type="chain" id="PRO_5045516423" evidence="1">
    <location>
        <begin position="19"/>
        <end position="200"/>
    </location>
</feature>